<reference evidence="1 2" key="1">
    <citation type="journal article" date="2014" name="PLoS Genet.">
        <title>The Genome of Spironucleus salmonicida Highlights a Fish Pathogen Adapted to Fluctuating Environments.</title>
        <authorList>
            <person name="Xu F."/>
            <person name="Jerlstrom-Hultqvist J."/>
            <person name="Einarsson E."/>
            <person name="Astvaldsson A."/>
            <person name="Svard S.G."/>
            <person name="Andersson J.O."/>
        </authorList>
    </citation>
    <scope>NUCLEOTIDE SEQUENCE</scope>
    <source>
        <strain evidence="2">ATCC 50377</strain>
    </source>
</reference>
<dbReference type="PANTHER" id="PTHR46189:SF1">
    <property type="entry name" value="LD41958P"/>
    <property type="match status" value="1"/>
</dbReference>
<name>V6LYZ7_9EUKA</name>
<dbReference type="InterPro" id="IPR042234">
    <property type="entry name" value="WDFY1/WDFY2"/>
</dbReference>
<reference evidence="2" key="2">
    <citation type="submission" date="2020-12" db="EMBL/GenBank/DDBJ databases">
        <title>New Spironucleus salmonicida genome in near-complete chromosomes.</title>
        <authorList>
            <person name="Xu F."/>
            <person name="Kurt Z."/>
            <person name="Jimenez-Gonzalez A."/>
            <person name="Astvaldsson A."/>
            <person name="Andersson J.O."/>
            <person name="Svard S.G."/>
        </authorList>
    </citation>
    <scope>NUCLEOTIDE SEQUENCE</scope>
    <source>
        <strain evidence="2">ATCC 50377</strain>
    </source>
</reference>
<dbReference type="OrthoDB" id="189968at2759"/>
<dbReference type="EMBL" id="KI545970">
    <property type="protein sequence ID" value="EST48961.1"/>
    <property type="molecule type" value="Genomic_DNA"/>
</dbReference>
<gene>
    <name evidence="1" type="ORF">SS50377_10809</name>
    <name evidence="2" type="ORF">SS50377_27201</name>
</gene>
<dbReference type="Proteomes" id="UP000018208">
    <property type="component" value="Unassembled WGS sequence"/>
</dbReference>
<evidence type="ECO:0000313" key="3">
    <source>
        <dbReference type="Proteomes" id="UP000018208"/>
    </source>
</evidence>
<dbReference type="InterPro" id="IPR001680">
    <property type="entry name" value="WD40_rpt"/>
</dbReference>
<dbReference type="SMART" id="SM00320">
    <property type="entry name" value="WD40"/>
    <property type="match status" value="5"/>
</dbReference>
<protein>
    <submittedName>
        <fullName evidence="2">WD40 repeat protein</fullName>
    </submittedName>
</protein>
<accession>V6LYZ7</accession>
<evidence type="ECO:0000313" key="2">
    <source>
        <dbReference type="EMBL" id="KAH0570908.1"/>
    </source>
</evidence>
<dbReference type="InterPro" id="IPR015943">
    <property type="entry name" value="WD40/YVTN_repeat-like_dom_sf"/>
</dbReference>
<dbReference type="EMBL" id="AUWU02000007">
    <property type="protein sequence ID" value="KAH0570908.1"/>
    <property type="molecule type" value="Genomic_DNA"/>
</dbReference>
<organism evidence="1">
    <name type="scientific">Spironucleus salmonicida</name>
    <dbReference type="NCBI Taxonomy" id="348837"/>
    <lineage>
        <taxon>Eukaryota</taxon>
        <taxon>Metamonada</taxon>
        <taxon>Diplomonadida</taxon>
        <taxon>Hexamitidae</taxon>
        <taxon>Hexamitinae</taxon>
        <taxon>Spironucleus</taxon>
    </lineage>
</organism>
<dbReference type="Pfam" id="PF00400">
    <property type="entry name" value="WD40"/>
    <property type="match status" value="1"/>
</dbReference>
<dbReference type="InterPro" id="IPR011047">
    <property type="entry name" value="Quinoprotein_ADH-like_sf"/>
</dbReference>
<dbReference type="GO" id="GO:0005769">
    <property type="term" value="C:early endosome"/>
    <property type="evidence" value="ECO:0007669"/>
    <property type="project" value="TreeGrafter"/>
</dbReference>
<dbReference type="Gene3D" id="2.130.10.10">
    <property type="entry name" value="YVTN repeat-like/Quinoprotein amine dehydrogenase"/>
    <property type="match status" value="2"/>
</dbReference>
<sequence length="323" mass="35897">MTCTDIAAVLSIQLIASSKAINSVIELPNSDIITGSDDQFLTYFQRSSGAYNKVSAYKLEKIPHCLAFDTKNHHVYAACAGGKVEILAIQNGQLALLTSFTWSKRELSSIIFKFESDLIFCAGFDGKLFVYDTIAQKLINSYQLSDKPIRTITYDDVGGKLYLGTHGKGIPVYDCKDPRVDIPTLVFVLGDPDTVNLSHIDPVRAVFMDYRSRYIFSCDHSGKILVWHAGTSGQEKISKALGELKYDNKKIRSVVWVPEKRVLFQASETGFITGWNPGVKRSIGTFQAHGNEIMGIFVMNSGDVCSFGKDGRVCIWSVQYKQE</sequence>
<dbReference type="SUPFAM" id="SSF50998">
    <property type="entry name" value="Quinoprotein alcohol dehydrogenase-like"/>
    <property type="match status" value="1"/>
</dbReference>
<dbReference type="VEuPathDB" id="GiardiaDB:SS50377_27201"/>
<dbReference type="PANTHER" id="PTHR46189">
    <property type="entry name" value="LD41958P"/>
    <property type="match status" value="1"/>
</dbReference>
<keyword evidence="3" id="KW-1185">Reference proteome</keyword>
<dbReference type="AlphaFoldDB" id="V6LYZ7"/>
<evidence type="ECO:0000313" key="1">
    <source>
        <dbReference type="EMBL" id="EST48961.1"/>
    </source>
</evidence>
<proteinExistence type="predicted"/>